<keyword evidence="1 4" id="KW-0378">Hydrolase</keyword>
<gene>
    <name evidence="4" type="ORF">HMPREF3222_01805</name>
</gene>
<dbReference type="GO" id="GO:0005829">
    <property type="term" value="C:cytosol"/>
    <property type="evidence" value="ECO:0007669"/>
    <property type="project" value="TreeGrafter"/>
</dbReference>
<dbReference type="InterPro" id="IPR036452">
    <property type="entry name" value="Ribo_hydro-like"/>
</dbReference>
<keyword evidence="2" id="KW-0326">Glycosidase</keyword>
<feature type="domain" description="Inosine/uridine-preferring nucleoside hydrolase" evidence="3">
    <location>
        <begin position="16"/>
        <end position="310"/>
    </location>
</feature>
<accession>A0A133N4R1</accession>
<dbReference type="AlphaFoldDB" id="A0A133N4R1"/>
<evidence type="ECO:0000259" key="3">
    <source>
        <dbReference type="Pfam" id="PF01156"/>
    </source>
</evidence>
<evidence type="ECO:0000313" key="5">
    <source>
        <dbReference type="Proteomes" id="UP000070646"/>
    </source>
</evidence>
<evidence type="ECO:0000256" key="2">
    <source>
        <dbReference type="ARBA" id="ARBA00023295"/>
    </source>
</evidence>
<dbReference type="GO" id="GO:0008477">
    <property type="term" value="F:purine nucleosidase activity"/>
    <property type="evidence" value="ECO:0007669"/>
    <property type="project" value="TreeGrafter"/>
</dbReference>
<comment type="caution">
    <text evidence="4">The sequence shown here is derived from an EMBL/GenBank/DDBJ whole genome shotgun (WGS) entry which is preliminary data.</text>
</comment>
<dbReference type="SUPFAM" id="SSF53590">
    <property type="entry name" value="Nucleoside hydrolase"/>
    <property type="match status" value="1"/>
</dbReference>
<sequence>MKLNQREEIKMDKRKVIIDCDPGIDDALAIILALKSKEIEVVGITTVSGNVESLQGAKNALKVLKLLGRLDIPVYLGEGKPVKRELVTAQDTHGEDGLGETFLEEVSSEYIRENGVDFILNTLKNEENVSIIALGPLTNLCRAIEKDSESFHRVKEIVSMGGAYKSHGNCSPVAEFNYWVDPHGAREFLKKFNGEFTMVGLDVTREIVLTPNLREMIHQFKDEIGDFIYDITRFYVDFHWEQERTLGCVINDPLAVEYFINRELCEGFKAYVDIACEDISMGQSVVDVADFYKKRKNVFVLDKVNSKEFMVSFLNKIFPIHKEDIKNVLNNPKYGI</sequence>
<dbReference type="Proteomes" id="UP000070646">
    <property type="component" value="Unassembled WGS sequence"/>
</dbReference>
<proteinExistence type="predicted"/>
<evidence type="ECO:0000256" key="1">
    <source>
        <dbReference type="ARBA" id="ARBA00022801"/>
    </source>
</evidence>
<dbReference type="InterPro" id="IPR001910">
    <property type="entry name" value="Inosine/uridine_hydrolase_dom"/>
</dbReference>
<dbReference type="Gene3D" id="3.90.245.10">
    <property type="entry name" value="Ribonucleoside hydrolase-like"/>
    <property type="match status" value="1"/>
</dbReference>
<dbReference type="GO" id="GO:0006152">
    <property type="term" value="P:purine nucleoside catabolic process"/>
    <property type="evidence" value="ECO:0007669"/>
    <property type="project" value="TreeGrafter"/>
</dbReference>
<dbReference type="EMBL" id="LRPU01000088">
    <property type="protein sequence ID" value="KXA11183.1"/>
    <property type="molecule type" value="Genomic_DNA"/>
</dbReference>
<organism evidence="4 5">
    <name type="scientific">Clostridium perfringens</name>
    <dbReference type="NCBI Taxonomy" id="1502"/>
    <lineage>
        <taxon>Bacteria</taxon>
        <taxon>Bacillati</taxon>
        <taxon>Bacillota</taxon>
        <taxon>Clostridia</taxon>
        <taxon>Eubacteriales</taxon>
        <taxon>Clostridiaceae</taxon>
        <taxon>Clostridium</taxon>
    </lineage>
</organism>
<protein>
    <submittedName>
        <fullName evidence="4">Inosine-uridine preferring nucleoside hydrolase</fullName>
    </submittedName>
</protein>
<reference evidence="4 5" key="1">
    <citation type="submission" date="2016-01" db="EMBL/GenBank/DDBJ databases">
        <authorList>
            <person name="Oliw E.H."/>
        </authorList>
    </citation>
    <scope>NUCLEOTIDE SEQUENCE [LARGE SCALE GENOMIC DNA]</scope>
    <source>
        <strain evidence="4 5">MJR7757A</strain>
    </source>
</reference>
<dbReference type="PANTHER" id="PTHR12304:SF4">
    <property type="entry name" value="URIDINE NUCLEOSIDASE"/>
    <property type="match status" value="1"/>
</dbReference>
<dbReference type="Pfam" id="PF01156">
    <property type="entry name" value="IU_nuc_hydro"/>
    <property type="match status" value="1"/>
</dbReference>
<name>A0A133N4R1_CLOPF</name>
<dbReference type="CDD" id="cd02653">
    <property type="entry name" value="nuc_hydro_3"/>
    <property type="match status" value="1"/>
</dbReference>
<evidence type="ECO:0000313" key="4">
    <source>
        <dbReference type="EMBL" id="KXA11183.1"/>
    </source>
</evidence>
<dbReference type="PANTHER" id="PTHR12304">
    <property type="entry name" value="INOSINE-URIDINE PREFERRING NUCLEOSIDE HYDROLASE"/>
    <property type="match status" value="1"/>
</dbReference>
<dbReference type="InterPro" id="IPR023186">
    <property type="entry name" value="IUNH"/>
</dbReference>
<dbReference type="PATRIC" id="fig|1502.174.peg.1821"/>